<evidence type="ECO:0000256" key="2">
    <source>
        <dbReference type="SAM" id="Phobius"/>
    </source>
</evidence>
<keyword evidence="2" id="KW-1133">Transmembrane helix</keyword>
<gene>
    <name evidence="3" type="ORF">L873DRAFT_1816414</name>
</gene>
<keyword evidence="2" id="KW-0472">Membrane</keyword>
<protein>
    <submittedName>
        <fullName evidence="3">Uncharacterized protein</fullName>
    </submittedName>
</protein>
<sequence>MSADFSNFSGWPYYVLWLCGNILKRAIFGVFWALSTDFSIATGSHNNATTKGDRMSHTPILSTT</sequence>
<dbReference type="AlphaFoldDB" id="A0A3N4J9N5"/>
<evidence type="ECO:0000313" key="4">
    <source>
        <dbReference type="Proteomes" id="UP000276215"/>
    </source>
</evidence>
<keyword evidence="4" id="KW-1185">Reference proteome</keyword>
<evidence type="ECO:0000256" key="1">
    <source>
        <dbReference type="SAM" id="MobiDB-lite"/>
    </source>
</evidence>
<evidence type="ECO:0000313" key="3">
    <source>
        <dbReference type="EMBL" id="RPA93170.1"/>
    </source>
</evidence>
<dbReference type="Proteomes" id="UP000276215">
    <property type="component" value="Unassembled WGS sequence"/>
</dbReference>
<proteinExistence type="predicted"/>
<accession>A0A3N4J9N5</accession>
<feature type="transmembrane region" description="Helical" evidence="2">
    <location>
        <begin position="12"/>
        <end position="34"/>
    </location>
</feature>
<keyword evidence="2" id="KW-0812">Transmembrane</keyword>
<name>A0A3N4J9N5_9PEZI</name>
<reference evidence="3 4" key="1">
    <citation type="journal article" date="2018" name="Nat. Ecol. Evol.">
        <title>Pezizomycetes genomes reveal the molecular basis of ectomycorrhizal truffle lifestyle.</title>
        <authorList>
            <person name="Murat C."/>
            <person name="Payen T."/>
            <person name="Noel B."/>
            <person name="Kuo A."/>
            <person name="Morin E."/>
            <person name="Chen J."/>
            <person name="Kohler A."/>
            <person name="Krizsan K."/>
            <person name="Balestrini R."/>
            <person name="Da Silva C."/>
            <person name="Montanini B."/>
            <person name="Hainaut M."/>
            <person name="Levati E."/>
            <person name="Barry K.W."/>
            <person name="Belfiori B."/>
            <person name="Cichocki N."/>
            <person name="Clum A."/>
            <person name="Dockter R.B."/>
            <person name="Fauchery L."/>
            <person name="Guy J."/>
            <person name="Iotti M."/>
            <person name="Le Tacon F."/>
            <person name="Lindquist E.A."/>
            <person name="Lipzen A."/>
            <person name="Malagnac F."/>
            <person name="Mello A."/>
            <person name="Molinier V."/>
            <person name="Miyauchi S."/>
            <person name="Poulain J."/>
            <person name="Riccioni C."/>
            <person name="Rubini A."/>
            <person name="Sitrit Y."/>
            <person name="Splivallo R."/>
            <person name="Traeger S."/>
            <person name="Wang M."/>
            <person name="Zifcakova L."/>
            <person name="Wipf D."/>
            <person name="Zambonelli A."/>
            <person name="Paolocci F."/>
            <person name="Nowrousian M."/>
            <person name="Ottonello S."/>
            <person name="Baldrian P."/>
            <person name="Spatafora J.W."/>
            <person name="Henrissat B."/>
            <person name="Nagy L.G."/>
            <person name="Aury J.M."/>
            <person name="Wincker P."/>
            <person name="Grigoriev I.V."/>
            <person name="Bonfante P."/>
            <person name="Martin F.M."/>
        </authorList>
    </citation>
    <scope>NUCLEOTIDE SEQUENCE [LARGE SCALE GENOMIC DNA]</scope>
    <source>
        <strain evidence="3 4">120613-1</strain>
    </source>
</reference>
<dbReference type="EMBL" id="ML120458">
    <property type="protein sequence ID" value="RPA93170.1"/>
    <property type="molecule type" value="Genomic_DNA"/>
</dbReference>
<organism evidence="3 4">
    <name type="scientific">Choiromyces venosus 120613-1</name>
    <dbReference type="NCBI Taxonomy" id="1336337"/>
    <lineage>
        <taxon>Eukaryota</taxon>
        <taxon>Fungi</taxon>
        <taxon>Dikarya</taxon>
        <taxon>Ascomycota</taxon>
        <taxon>Pezizomycotina</taxon>
        <taxon>Pezizomycetes</taxon>
        <taxon>Pezizales</taxon>
        <taxon>Tuberaceae</taxon>
        <taxon>Choiromyces</taxon>
    </lineage>
</organism>
<feature type="region of interest" description="Disordered" evidence="1">
    <location>
        <begin position="43"/>
        <end position="64"/>
    </location>
</feature>